<evidence type="ECO:0000259" key="8">
    <source>
        <dbReference type="PROSITE" id="PS50902"/>
    </source>
</evidence>
<comment type="cofactor">
    <cofactor evidence="2">
        <name>FAD</name>
        <dbReference type="ChEBI" id="CHEBI:57692"/>
    </cofactor>
</comment>
<dbReference type="Proteomes" id="UP000237481">
    <property type="component" value="Unassembled WGS sequence"/>
</dbReference>
<dbReference type="GO" id="GO:0003958">
    <property type="term" value="F:NADPH-hemoprotein reductase activity"/>
    <property type="evidence" value="ECO:0007669"/>
    <property type="project" value="TreeGrafter"/>
</dbReference>
<dbReference type="InterPro" id="IPR017938">
    <property type="entry name" value="Riboflavin_synthase-like_b-brl"/>
</dbReference>
<dbReference type="Pfam" id="PF00258">
    <property type="entry name" value="Flavodoxin_1"/>
    <property type="match status" value="1"/>
</dbReference>
<dbReference type="Gene3D" id="1.20.990.10">
    <property type="entry name" value="NADPH-cytochrome p450 Reductase, Chain A, domain 3"/>
    <property type="match status" value="1"/>
</dbReference>
<gene>
    <name evidence="10" type="ORF">TPAR_07681</name>
</gene>
<dbReference type="InterPro" id="IPR017927">
    <property type="entry name" value="FAD-bd_FR_type"/>
</dbReference>
<dbReference type="GO" id="GO:0005829">
    <property type="term" value="C:cytosol"/>
    <property type="evidence" value="ECO:0007669"/>
    <property type="project" value="TreeGrafter"/>
</dbReference>
<dbReference type="OrthoDB" id="1856718at2759"/>
<comment type="cofactor">
    <cofactor evidence="1">
        <name>FMN</name>
        <dbReference type="ChEBI" id="CHEBI:58210"/>
    </cofactor>
</comment>
<sequence>MDFSSLQGPPTLRTIGVTFAQVNPTDCVLLLAVLLCSTYIYNRGRLWPRTDPLHYKWFERPQESQSPGNSKSQVTRNIAEKADLANAHCVILWGSQTGTAEALAHRLARDTHQRFKLGVIVGDFADYDPATIASIAESKVLVLVMSTYGEGDPSDNAQHFVSWVTSASDVCLAHLQYAAFGCGNSNYQRFNQVIQDVTSALQLLGAKAILETGKGDEATRSTEEDFMQWKEAFFNVLKHDHNLREYDVGYKPSIDIVEENSPTLQGRDEHVEYAPFSKGMATAFPVTAWREIARYDGQSRKCVDLQLDLSGHPQIKYKTGDHIAVWPVNPAEEVTRLLRILQLSSKGGVVLRIVPRSDNDQSKVPPSTTVWDLFSRHLEICAPVPRETILSLVHLAPSDKVKRELRKLGRDRDTYAKFLEHNHLTLSRLLEMVAHTDPSITWKSLPLPFVVDSLPAMQARIYSISSASITSPRIVSLTVAVKPSVLAGDSGTAIEGLASTYLCRSQVTSLPGHAAPMVHAEIRGSAFKLPVNSSTPLIMVAAGTGIAPFRAFIQERARLASVGHDIGSMVLFFGCQTEANYLYREEFGDIMSSNKPFSDKFRVITAFSRSEERTYVQDQVRAHGQDVVRLLIDNDAAFYICGAASMAKAVDNVVREALRREMQWLDNEVEEWRERRKKWKQWHEDVWS</sequence>
<dbReference type="SUPFAM" id="SSF63380">
    <property type="entry name" value="Riboflavin synthase domain-like"/>
    <property type="match status" value="1"/>
</dbReference>
<dbReference type="Gene3D" id="3.40.50.80">
    <property type="entry name" value="Nucleotide-binding domain of ferredoxin-NADP reductase (FNR) module"/>
    <property type="match status" value="1"/>
</dbReference>
<comment type="caution">
    <text evidence="10">The sequence shown here is derived from an EMBL/GenBank/DDBJ whole genome shotgun (WGS) entry which is preliminary data.</text>
</comment>
<dbReference type="InterPro" id="IPR001433">
    <property type="entry name" value="OxRdtase_FAD/NAD-bd"/>
</dbReference>
<dbReference type="InterPro" id="IPR023173">
    <property type="entry name" value="NADPH_Cyt_P450_Rdtase_alpha"/>
</dbReference>
<feature type="domain" description="FAD-binding FR-type" evidence="9">
    <location>
        <begin position="279"/>
        <end position="530"/>
    </location>
</feature>
<dbReference type="GO" id="GO:0010181">
    <property type="term" value="F:FMN binding"/>
    <property type="evidence" value="ECO:0007669"/>
    <property type="project" value="InterPro"/>
</dbReference>
<proteinExistence type="predicted"/>
<evidence type="ECO:0000259" key="9">
    <source>
        <dbReference type="PROSITE" id="PS51384"/>
    </source>
</evidence>
<evidence type="ECO:0000256" key="1">
    <source>
        <dbReference type="ARBA" id="ARBA00001917"/>
    </source>
</evidence>
<feature type="domain" description="Flavodoxin-like" evidence="8">
    <location>
        <begin position="89"/>
        <end position="234"/>
    </location>
</feature>
<dbReference type="Gene3D" id="2.40.30.10">
    <property type="entry name" value="Translation factors"/>
    <property type="match status" value="1"/>
</dbReference>
<evidence type="ECO:0000256" key="5">
    <source>
        <dbReference type="ARBA" id="ARBA00022827"/>
    </source>
</evidence>
<reference evidence="10 11" key="1">
    <citation type="submission" date="2018-01" db="EMBL/GenBank/DDBJ databases">
        <title>Harnessing the power of phylogenomics to disentangle the directionality and signatures of interkingdom host jumping in the parasitic fungal genus Tolypocladium.</title>
        <authorList>
            <person name="Quandt C.A."/>
            <person name="Patterson W."/>
            <person name="Spatafora J.W."/>
        </authorList>
    </citation>
    <scope>NUCLEOTIDE SEQUENCE [LARGE SCALE GENOMIC DNA]</scope>
    <source>
        <strain evidence="10 11">NRBC 100945</strain>
    </source>
</reference>
<dbReference type="SUPFAM" id="SSF52343">
    <property type="entry name" value="Ferredoxin reductase-like, C-terminal NADP-linked domain"/>
    <property type="match status" value="1"/>
</dbReference>
<evidence type="ECO:0000256" key="2">
    <source>
        <dbReference type="ARBA" id="ARBA00001974"/>
    </source>
</evidence>
<keyword evidence="5" id="KW-0274">FAD</keyword>
<evidence type="ECO:0000256" key="6">
    <source>
        <dbReference type="ARBA" id="ARBA00022857"/>
    </source>
</evidence>
<dbReference type="InterPro" id="IPR001709">
    <property type="entry name" value="Flavoprot_Pyr_Nucl_cyt_Rdtase"/>
</dbReference>
<dbReference type="InterPro" id="IPR039261">
    <property type="entry name" value="FNR_nucleotide-bd"/>
</dbReference>
<keyword evidence="3" id="KW-0285">Flavoprotein</keyword>
<dbReference type="PRINTS" id="PR00369">
    <property type="entry name" value="FLAVODOXIN"/>
</dbReference>
<dbReference type="PROSITE" id="PS50902">
    <property type="entry name" value="FLAVODOXIN_LIKE"/>
    <property type="match status" value="1"/>
</dbReference>
<keyword evidence="11" id="KW-1185">Reference proteome</keyword>
<dbReference type="AlphaFoldDB" id="A0A2S4KPK5"/>
<name>A0A2S4KPK5_9HYPO</name>
<keyword evidence="6" id="KW-0521">NADP</keyword>
<dbReference type="STRING" id="94208.A0A2S4KPK5"/>
<organism evidence="10 11">
    <name type="scientific">Tolypocladium paradoxum</name>
    <dbReference type="NCBI Taxonomy" id="94208"/>
    <lineage>
        <taxon>Eukaryota</taxon>
        <taxon>Fungi</taxon>
        <taxon>Dikarya</taxon>
        <taxon>Ascomycota</taxon>
        <taxon>Pezizomycotina</taxon>
        <taxon>Sordariomycetes</taxon>
        <taxon>Hypocreomycetidae</taxon>
        <taxon>Hypocreales</taxon>
        <taxon>Ophiocordycipitaceae</taxon>
        <taxon>Tolypocladium</taxon>
    </lineage>
</organism>
<evidence type="ECO:0000313" key="11">
    <source>
        <dbReference type="Proteomes" id="UP000237481"/>
    </source>
</evidence>
<dbReference type="EMBL" id="PKSG01000907">
    <property type="protein sequence ID" value="POR32109.1"/>
    <property type="molecule type" value="Genomic_DNA"/>
</dbReference>
<accession>A0A2S4KPK5</accession>
<keyword evidence="7" id="KW-0560">Oxidoreductase</keyword>
<evidence type="ECO:0000256" key="4">
    <source>
        <dbReference type="ARBA" id="ARBA00022643"/>
    </source>
</evidence>
<evidence type="ECO:0000256" key="7">
    <source>
        <dbReference type="ARBA" id="ARBA00023002"/>
    </source>
</evidence>
<dbReference type="InterPro" id="IPR003097">
    <property type="entry name" value="CysJ-like_FAD-binding"/>
</dbReference>
<evidence type="ECO:0000313" key="10">
    <source>
        <dbReference type="EMBL" id="POR32109.1"/>
    </source>
</evidence>
<dbReference type="SUPFAM" id="SSF52218">
    <property type="entry name" value="Flavoproteins"/>
    <property type="match status" value="1"/>
</dbReference>
<dbReference type="Pfam" id="PF00667">
    <property type="entry name" value="FAD_binding_1"/>
    <property type="match status" value="1"/>
</dbReference>
<dbReference type="InterPro" id="IPR001094">
    <property type="entry name" value="Flavdoxin-like"/>
</dbReference>
<dbReference type="PROSITE" id="PS51384">
    <property type="entry name" value="FAD_FR"/>
    <property type="match status" value="1"/>
</dbReference>
<dbReference type="PANTHER" id="PTHR19384">
    <property type="entry name" value="NITRIC OXIDE SYNTHASE-RELATED"/>
    <property type="match status" value="1"/>
</dbReference>
<dbReference type="Gene3D" id="3.40.50.360">
    <property type="match status" value="1"/>
</dbReference>
<dbReference type="InterPro" id="IPR008254">
    <property type="entry name" value="Flavodoxin/NO_synth"/>
</dbReference>
<dbReference type="GO" id="GO:0050660">
    <property type="term" value="F:flavin adenine dinucleotide binding"/>
    <property type="evidence" value="ECO:0007669"/>
    <property type="project" value="TreeGrafter"/>
</dbReference>
<keyword evidence="4" id="KW-0288">FMN</keyword>
<evidence type="ECO:0000256" key="3">
    <source>
        <dbReference type="ARBA" id="ARBA00022630"/>
    </source>
</evidence>
<dbReference type="Pfam" id="PF00175">
    <property type="entry name" value="NAD_binding_1"/>
    <property type="match status" value="1"/>
</dbReference>
<dbReference type="PRINTS" id="PR00371">
    <property type="entry name" value="FPNCR"/>
</dbReference>
<protein>
    <submittedName>
        <fullName evidence="10">NADPH--cytochrome P450 reductase</fullName>
    </submittedName>
</protein>
<dbReference type="InterPro" id="IPR029039">
    <property type="entry name" value="Flavoprotein-like_sf"/>
</dbReference>
<dbReference type="PANTHER" id="PTHR19384:SF108">
    <property type="entry name" value="NADPH--CYTOCHROME P450 REDUCTASE"/>
    <property type="match status" value="1"/>
</dbReference>